<keyword evidence="11" id="KW-0012">Acyltransferase</keyword>
<evidence type="ECO:0000256" key="1">
    <source>
        <dbReference type="ARBA" id="ARBA00022475"/>
    </source>
</evidence>
<sequence length="181" mass="19776">MGPLIAFLLGSIPTGFLIGRVHGVDIRKLGSGNIGATNVHRILGKRWGEITFLLDLLKGLIPMIIFLNPWLIPCSVLGHCFSPWLHFRGGKGVSTLIGATMIIYPFGTLVSLLIWYLIQKCFGYVSLASIILAISLPVVTGLSYQIMPLPLIIAGMVVVIRHSTNIRKLLSGSEPKTDFLR</sequence>
<dbReference type="EMBL" id="QNBE01000079">
    <property type="protein sequence ID" value="RKX69535.1"/>
    <property type="molecule type" value="Genomic_DNA"/>
</dbReference>
<evidence type="ECO:0000256" key="6">
    <source>
        <dbReference type="ARBA" id="ARBA00023098"/>
    </source>
</evidence>
<feature type="transmembrane region" description="Helical" evidence="10">
    <location>
        <begin position="130"/>
        <end position="160"/>
    </location>
</feature>
<dbReference type="GO" id="GO:0008654">
    <property type="term" value="P:phospholipid biosynthetic process"/>
    <property type="evidence" value="ECO:0007669"/>
    <property type="project" value="UniProtKB-UniRule"/>
</dbReference>
<keyword evidence="3 10" id="KW-0808">Transferase</keyword>
<organism evidence="11 12">
    <name type="scientific">candidate division WOR-3 bacterium</name>
    <dbReference type="NCBI Taxonomy" id="2052148"/>
    <lineage>
        <taxon>Bacteria</taxon>
        <taxon>Bacteria division WOR-3</taxon>
    </lineage>
</organism>
<keyword evidence="8 10" id="KW-0594">Phospholipid biosynthesis</keyword>
<dbReference type="Proteomes" id="UP000268469">
    <property type="component" value="Unassembled WGS sequence"/>
</dbReference>
<evidence type="ECO:0000256" key="8">
    <source>
        <dbReference type="ARBA" id="ARBA00023209"/>
    </source>
</evidence>
<dbReference type="UniPathway" id="UPA00085"/>
<evidence type="ECO:0000256" key="4">
    <source>
        <dbReference type="ARBA" id="ARBA00022692"/>
    </source>
</evidence>
<dbReference type="Pfam" id="PF02660">
    <property type="entry name" value="G3P_acyltransf"/>
    <property type="match status" value="1"/>
</dbReference>
<evidence type="ECO:0000256" key="10">
    <source>
        <dbReference type="HAMAP-Rule" id="MF_01043"/>
    </source>
</evidence>
<keyword evidence="9 10" id="KW-1208">Phospholipid metabolism</keyword>
<evidence type="ECO:0000256" key="2">
    <source>
        <dbReference type="ARBA" id="ARBA00022516"/>
    </source>
</evidence>
<comment type="pathway">
    <text evidence="10">Lipid metabolism; phospholipid metabolism.</text>
</comment>
<comment type="similarity">
    <text evidence="10">Belongs to the PlsY family.</text>
</comment>
<proteinExistence type="inferred from homology"/>
<feature type="transmembrane region" description="Helical" evidence="10">
    <location>
        <begin position="60"/>
        <end position="81"/>
    </location>
</feature>
<keyword evidence="1 10" id="KW-1003">Cell membrane</keyword>
<evidence type="ECO:0000256" key="5">
    <source>
        <dbReference type="ARBA" id="ARBA00022989"/>
    </source>
</evidence>
<gene>
    <name evidence="10 11" type="primary">plsY</name>
    <name evidence="11" type="ORF">DRP53_07865</name>
</gene>
<protein>
    <recommendedName>
        <fullName evidence="10">Glycerol-3-phosphate acyltransferase</fullName>
    </recommendedName>
    <alternativeName>
        <fullName evidence="10">Acyl-PO4 G3P acyltransferase</fullName>
    </alternativeName>
    <alternativeName>
        <fullName evidence="10">Acyl-phosphate--glycerol-3-phosphate acyltransferase</fullName>
    </alternativeName>
    <alternativeName>
        <fullName evidence="10">G3P acyltransferase</fullName>
        <shortName evidence="10">GPAT</shortName>
        <ecNumber evidence="10">2.3.1.275</ecNumber>
    </alternativeName>
    <alternativeName>
        <fullName evidence="10">Lysophosphatidic acid synthase</fullName>
        <shortName evidence="10">LPA synthase</shortName>
    </alternativeName>
</protein>
<evidence type="ECO:0000256" key="9">
    <source>
        <dbReference type="ARBA" id="ARBA00023264"/>
    </source>
</evidence>
<reference evidence="11 12" key="1">
    <citation type="submission" date="2018-06" db="EMBL/GenBank/DDBJ databases">
        <title>Extensive metabolic versatility and redundancy in microbially diverse, dynamic hydrothermal sediments.</title>
        <authorList>
            <person name="Dombrowski N."/>
            <person name="Teske A."/>
            <person name="Baker B.J."/>
        </authorList>
    </citation>
    <scope>NUCLEOTIDE SEQUENCE [LARGE SCALE GENOMIC DNA]</scope>
    <source>
        <strain evidence="11">B36_G15</strain>
    </source>
</reference>
<keyword evidence="4 10" id="KW-0812">Transmembrane</keyword>
<comment type="caution">
    <text evidence="11">The sequence shown here is derived from an EMBL/GenBank/DDBJ whole genome shotgun (WGS) entry which is preliminary data.</text>
</comment>
<comment type="subunit">
    <text evidence="10">Probably interacts with PlsX.</text>
</comment>
<dbReference type="PANTHER" id="PTHR30309">
    <property type="entry name" value="INNER MEMBRANE PROTEIN YGIH"/>
    <property type="match status" value="1"/>
</dbReference>
<evidence type="ECO:0000313" key="12">
    <source>
        <dbReference type="Proteomes" id="UP000268469"/>
    </source>
</evidence>
<dbReference type="SMART" id="SM01207">
    <property type="entry name" value="G3P_acyltransf"/>
    <property type="match status" value="1"/>
</dbReference>
<name>A0A660SFE1_UNCW3</name>
<keyword evidence="7 10" id="KW-0472">Membrane</keyword>
<dbReference type="GO" id="GO:0005886">
    <property type="term" value="C:plasma membrane"/>
    <property type="evidence" value="ECO:0007669"/>
    <property type="project" value="UniProtKB-SubCell"/>
</dbReference>
<dbReference type="AlphaFoldDB" id="A0A660SFE1"/>
<comment type="subcellular location">
    <subcellularLocation>
        <location evidence="10">Cell membrane</location>
        <topology evidence="10">Multi-pass membrane protein</topology>
    </subcellularLocation>
</comment>
<evidence type="ECO:0000313" key="11">
    <source>
        <dbReference type="EMBL" id="RKX69535.1"/>
    </source>
</evidence>
<dbReference type="NCBIfam" id="TIGR00023">
    <property type="entry name" value="glycerol-3-phosphate 1-O-acyltransferase PlsY"/>
    <property type="match status" value="1"/>
</dbReference>
<dbReference type="GO" id="GO:0043772">
    <property type="term" value="F:acyl-phosphate glycerol-3-phosphate acyltransferase activity"/>
    <property type="evidence" value="ECO:0007669"/>
    <property type="project" value="UniProtKB-UniRule"/>
</dbReference>
<comment type="caution">
    <text evidence="10">Lacks conserved residue(s) required for the propagation of feature annotation.</text>
</comment>
<evidence type="ECO:0000256" key="7">
    <source>
        <dbReference type="ARBA" id="ARBA00023136"/>
    </source>
</evidence>
<keyword evidence="5 10" id="KW-1133">Transmembrane helix</keyword>
<comment type="function">
    <text evidence="10">Catalyzes the transfer of an acyl group from acyl-phosphate (acyl-PO(4)) to glycerol-3-phosphate (G3P) to form lysophosphatidic acid (LPA). This enzyme utilizes acyl-phosphate as fatty acyl donor, but not acyl-CoA or acyl-ACP.</text>
</comment>
<dbReference type="HAMAP" id="MF_01043">
    <property type="entry name" value="PlsY"/>
    <property type="match status" value="1"/>
</dbReference>
<dbReference type="PANTHER" id="PTHR30309:SF0">
    <property type="entry name" value="GLYCEROL-3-PHOSPHATE ACYLTRANSFERASE-RELATED"/>
    <property type="match status" value="1"/>
</dbReference>
<feature type="transmembrane region" description="Helical" evidence="10">
    <location>
        <begin position="93"/>
        <end position="118"/>
    </location>
</feature>
<comment type="catalytic activity">
    <reaction evidence="10">
        <text>an acyl phosphate + sn-glycerol 3-phosphate = a 1-acyl-sn-glycero-3-phosphate + phosphate</text>
        <dbReference type="Rhea" id="RHEA:34075"/>
        <dbReference type="ChEBI" id="CHEBI:43474"/>
        <dbReference type="ChEBI" id="CHEBI:57597"/>
        <dbReference type="ChEBI" id="CHEBI:57970"/>
        <dbReference type="ChEBI" id="CHEBI:59918"/>
        <dbReference type="EC" id="2.3.1.275"/>
    </reaction>
</comment>
<accession>A0A660SFE1</accession>
<keyword evidence="6 10" id="KW-0443">Lipid metabolism</keyword>
<evidence type="ECO:0000256" key="3">
    <source>
        <dbReference type="ARBA" id="ARBA00022679"/>
    </source>
</evidence>
<dbReference type="EC" id="2.3.1.275" evidence="10"/>
<dbReference type="InterPro" id="IPR003811">
    <property type="entry name" value="G3P_acylTferase_PlsY"/>
</dbReference>
<keyword evidence="2 10" id="KW-0444">Lipid biosynthesis</keyword>